<dbReference type="InterPro" id="IPR011989">
    <property type="entry name" value="ARM-like"/>
</dbReference>
<feature type="domain" description="Beta-catenin-like protein 1 N-terminal" evidence="2">
    <location>
        <begin position="15"/>
        <end position="88"/>
    </location>
</feature>
<dbReference type="Proteomes" id="UP000265618">
    <property type="component" value="Unassembled WGS sequence"/>
</dbReference>
<dbReference type="EMBL" id="BDIP01000332">
    <property type="protein sequence ID" value="GIQ81202.1"/>
    <property type="molecule type" value="Genomic_DNA"/>
</dbReference>
<evidence type="ECO:0000313" key="3">
    <source>
        <dbReference type="EMBL" id="GIQ81202.1"/>
    </source>
</evidence>
<evidence type="ECO:0000259" key="2">
    <source>
        <dbReference type="Pfam" id="PF08216"/>
    </source>
</evidence>
<sequence length="564" mass="61228">IRRKNRKSKTKSFAYQDTDTQLQDVLEVLRQIALRPDLYAEFLTCGGGEAVIGLISHANVDIGLAAATLLSEMLSETAQSSEEESLTYTQFAHDLILLGGKKSGDKRSAEASDSVSSHVLDAVANSITRLSKLRRKQREVRERRKGEAKREAEKESKQHDLVMQNIAMVEAIIEVKGDSMLEEDMEEEKAKARAAMTDDIVHVLTHCRLPETLVEYMLAYKHHVASVASETKRDRLREAQDQGVTVLIDDITQSASALLASLVLLDPASAPQSLLESVPSMLATISNIRTLFQRGILEDDALTVEEAMEIVENVSCVCGTLSSHPDFSIERDTDSDTVGTPDTLSDTDIITLCLRPGVLADGEVIVVKIDPHIRRAVLSFLAQLASTNRPAFTAWLKAEGKKKSDIVGVLTRSCAHQIVSSPASDPATECAAGVMVQLSLEAEDSLTRHRVVMRATPVPGKATHNTLFSTVCTHINALSIASVDEEEVESEALPALCALVCLVLSSLSKKGGEPLELAEGLLKKAYLSVKEVVSRAQPWVTGSAKGQKRLIKAMNAAVGEQLYA</sequence>
<feature type="compositionally biased region" description="Basic and acidic residues" evidence="1">
    <location>
        <begin position="139"/>
        <end position="158"/>
    </location>
</feature>
<evidence type="ECO:0000256" key="1">
    <source>
        <dbReference type="SAM" id="MobiDB-lite"/>
    </source>
</evidence>
<accession>A0A9K3CRM1</accession>
<evidence type="ECO:0000313" key="4">
    <source>
        <dbReference type="Proteomes" id="UP000265618"/>
    </source>
</evidence>
<proteinExistence type="predicted"/>
<keyword evidence="4" id="KW-1185">Reference proteome</keyword>
<dbReference type="Gene3D" id="1.25.10.10">
    <property type="entry name" value="Leucine-rich Repeat Variant"/>
    <property type="match status" value="1"/>
</dbReference>
<name>A0A9K3CRM1_9EUKA</name>
<feature type="region of interest" description="Disordered" evidence="1">
    <location>
        <begin position="134"/>
        <end position="158"/>
    </location>
</feature>
<feature type="non-terminal residue" evidence="3">
    <location>
        <position position="1"/>
    </location>
</feature>
<dbReference type="Pfam" id="PF08216">
    <property type="entry name" value="CTNNBL"/>
    <property type="match status" value="1"/>
</dbReference>
<dbReference type="AlphaFoldDB" id="A0A9K3CRM1"/>
<reference evidence="3 4" key="1">
    <citation type="journal article" date="2018" name="PLoS ONE">
        <title>The draft genome of Kipferlia bialata reveals reductive genome evolution in fornicate parasites.</title>
        <authorList>
            <person name="Tanifuji G."/>
            <person name="Takabayashi S."/>
            <person name="Kume K."/>
            <person name="Takagi M."/>
            <person name="Nakayama T."/>
            <person name="Kamikawa R."/>
            <person name="Inagaki Y."/>
            <person name="Hashimoto T."/>
        </authorList>
    </citation>
    <scope>NUCLEOTIDE SEQUENCE [LARGE SCALE GENOMIC DNA]</scope>
    <source>
        <strain evidence="3">NY0173</strain>
    </source>
</reference>
<organism evidence="3 4">
    <name type="scientific">Kipferlia bialata</name>
    <dbReference type="NCBI Taxonomy" id="797122"/>
    <lineage>
        <taxon>Eukaryota</taxon>
        <taxon>Metamonada</taxon>
        <taxon>Carpediemonas-like organisms</taxon>
        <taxon>Kipferlia</taxon>
    </lineage>
</organism>
<gene>
    <name evidence="3" type="ORF">KIPB_002123</name>
</gene>
<protein>
    <recommendedName>
        <fullName evidence="2">Beta-catenin-like protein 1 N-terminal domain-containing protein</fullName>
    </recommendedName>
</protein>
<comment type="caution">
    <text evidence="3">The sequence shown here is derived from an EMBL/GenBank/DDBJ whole genome shotgun (WGS) entry which is preliminary data.</text>
</comment>
<dbReference type="InterPro" id="IPR013180">
    <property type="entry name" value="CTNNBL1_N"/>
</dbReference>